<keyword evidence="2" id="KW-0812">Transmembrane</keyword>
<name>A0A914PS80_9BILA</name>
<evidence type="ECO:0000313" key="4">
    <source>
        <dbReference type="WBParaSite" id="PDA_v2.g21520.t1"/>
    </source>
</evidence>
<dbReference type="WBParaSite" id="PDA_v2.g21520.t1">
    <property type="protein sequence ID" value="PDA_v2.g21520.t1"/>
    <property type="gene ID" value="PDA_v2.g21520"/>
</dbReference>
<feature type="compositionally biased region" description="Low complexity" evidence="1">
    <location>
        <begin position="330"/>
        <end position="352"/>
    </location>
</feature>
<feature type="compositionally biased region" description="Basic and acidic residues" evidence="1">
    <location>
        <begin position="278"/>
        <end position="288"/>
    </location>
</feature>
<feature type="transmembrane region" description="Helical" evidence="2">
    <location>
        <begin position="182"/>
        <end position="207"/>
    </location>
</feature>
<feature type="region of interest" description="Disordered" evidence="1">
    <location>
        <begin position="153"/>
        <end position="175"/>
    </location>
</feature>
<organism evidence="3 4">
    <name type="scientific">Panagrolaimus davidi</name>
    <dbReference type="NCBI Taxonomy" id="227884"/>
    <lineage>
        <taxon>Eukaryota</taxon>
        <taxon>Metazoa</taxon>
        <taxon>Ecdysozoa</taxon>
        <taxon>Nematoda</taxon>
        <taxon>Chromadorea</taxon>
        <taxon>Rhabditida</taxon>
        <taxon>Tylenchina</taxon>
        <taxon>Panagrolaimomorpha</taxon>
        <taxon>Panagrolaimoidea</taxon>
        <taxon>Panagrolaimidae</taxon>
        <taxon>Panagrolaimus</taxon>
    </lineage>
</organism>
<evidence type="ECO:0000256" key="1">
    <source>
        <dbReference type="SAM" id="MobiDB-lite"/>
    </source>
</evidence>
<evidence type="ECO:0000313" key="3">
    <source>
        <dbReference type="Proteomes" id="UP000887578"/>
    </source>
</evidence>
<protein>
    <submittedName>
        <fullName evidence="4">Uncharacterized protein</fullName>
    </submittedName>
</protein>
<proteinExistence type="predicted"/>
<dbReference type="Proteomes" id="UP000887578">
    <property type="component" value="Unplaced"/>
</dbReference>
<feature type="compositionally biased region" description="Basic and acidic residues" evidence="1">
    <location>
        <begin position="243"/>
        <end position="252"/>
    </location>
</feature>
<evidence type="ECO:0000256" key="2">
    <source>
        <dbReference type="SAM" id="Phobius"/>
    </source>
</evidence>
<feature type="region of interest" description="Disordered" evidence="1">
    <location>
        <begin position="216"/>
        <end position="389"/>
    </location>
</feature>
<dbReference type="AlphaFoldDB" id="A0A914PS80"/>
<accession>A0A914PS80</accession>
<feature type="compositionally biased region" description="Basic residues" evidence="1">
    <location>
        <begin position="607"/>
        <end position="616"/>
    </location>
</feature>
<feature type="region of interest" description="Disordered" evidence="1">
    <location>
        <begin position="589"/>
        <end position="616"/>
    </location>
</feature>
<keyword evidence="3" id="KW-1185">Reference proteome</keyword>
<sequence length="616" mass="68357">MLLSDEIHGTQFGEDVVLSGTGPINLTLTHEMLKFEVCDNCAGTSRVCYESRNGWEESVARGSCSVPNSCEFKVKDDGDGIYFGTQRVFKDEFIRTVDGSCLSTMMKYPKAHVLPNQNYQSCEPKIVDKMVKLFVFIDPRCSIRVKNAKIHVPPTTSSSTKVPPPTKSPAENSAEASSFPDWGYIIIGIVILIAIAAIIGFIVFYLYKKRQASKRVSPNVVETKPKATVSKADVAADVKTPTKKNDDLEAAKVEPTQMPKKDKKKPKTPEPTTAEDVLENKKKTKTVEPETTEDAPENKNKKKTKNQEPKTAEDAPAPTVSKQEPPAPPSKESAPTSKEPAPASKEPAPTSKEPAPTEHQPTPTPRAAGYPQVKRLIPRGMKSAKSDSLDETLKKDKKAMVESFIVSAENLCLTTDQSDVWDEIKANYPNIQHEVLATEIKLLCLPVSQMYEEMNTLVHDSLNKLCAAGFGFDINRQIVTVLKGARQFLKDPTTDATTVYFAFGAEYPHLITDDPEIMDKASIPLLYVIALQPRFPEESRRKACAIMRRKLVRVLGYYKAADRAKMPFPVNIVEHAYCRDPKYFYDPSAIKTNSGSDGKKKQIADGKRKKKSSKKH</sequence>
<feature type="compositionally biased region" description="Basic and acidic residues" evidence="1">
    <location>
        <begin position="597"/>
        <end position="606"/>
    </location>
</feature>
<keyword evidence="2" id="KW-0472">Membrane</keyword>
<keyword evidence="2" id="KW-1133">Transmembrane helix</keyword>
<reference evidence="4" key="1">
    <citation type="submission" date="2022-11" db="UniProtKB">
        <authorList>
            <consortium name="WormBaseParasite"/>
        </authorList>
    </citation>
    <scope>IDENTIFICATION</scope>
</reference>